<dbReference type="RefSeq" id="WP_143893007.1">
    <property type="nucleotide sequence ID" value="NZ_VJND01000001.1"/>
</dbReference>
<evidence type="ECO:0000313" key="9">
    <source>
        <dbReference type="EMBL" id="TSE27539.1"/>
    </source>
</evidence>
<dbReference type="InterPro" id="IPR003439">
    <property type="entry name" value="ABC_transporter-like_ATP-bd"/>
</dbReference>
<keyword evidence="2" id="KW-0677">Repeat</keyword>
<dbReference type="AlphaFoldDB" id="A0A554WVD2"/>
<dbReference type="Pfam" id="PF16326">
    <property type="entry name" value="ABC_tran_CTD"/>
    <property type="match status" value="1"/>
</dbReference>
<evidence type="ECO:0000256" key="6">
    <source>
        <dbReference type="ARBA" id="ARBA00069073"/>
    </source>
</evidence>
<dbReference type="Gene3D" id="3.40.50.300">
    <property type="entry name" value="P-loop containing nucleotide triphosphate hydrolases"/>
    <property type="match status" value="2"/>
</dbReference>
<dbReference type="InterPro" id="IPR027417">
    <property type="entry name" value="P-loop_NTPase"/>
</dbReference>
<dbReference type="InterPro" id="IPR050611">
    <property type="entry name" value="ABCF"/>
</dbReference>
<dbReference type="PROSITE" id="PS00211">
    <property type="entry name" value="ABC_TRANSPORTER_1"/>
    <property type="match status" value="2"/>
</dbReference>
<dbReference type="InterPro" id="IPR017871">
    <property type="entry name" value="ABC_transporter-like_CS"/>
</dbReference>
<reference evidence="9 10" key="1">
    <citation type="submission" date="2019-07" db="EMBL/GenBank/DDBJ databases">
        <title>Tepidimonas sediminis YIM 72259 draft genome.</title>
        <authorList>
            <person name="Da Costa M.S."/>
            <person name="Froufe H.J.C."/>
            <person name="Egas C."/>
            <person name="Albuquerque L."/>
        </authorList>
    </citation>
    <scope>NUCLEOTIDE SEQUENCE [LARGE SCALE GENOMIC DNA]</scope>
    <source>
        <strain evidence="9 10">YIM 72259</strain>
    </source>
</reference>
<dbReference type="FunFam" id="3.40.50.300:FF:002053">
    <property type="entry name" value="ABC transporter ATP-binding protein"/>
    <property type="match status" value="1"/>
</dbReference>
<feature type="coiled-coil region" evidence="7">
    <location>
        <begin position="591"/>
        <end position="662"/>
    </location>
</feature>
<keyword evidence="10" id="KW-1185">Reference proteome</keyword>
<evidence type="ECO:0000256" key="3">
    <source>
        <dbReference type="ARBA" id="ARBA00022741"/>
    </source>
</evidence>
<sequence length="666" mass="72525">MIVLREVTLRRGAKVVLERASVTLHAGEKVGLVGRNGAGKSSLFGLLLGELHEDAGELQRPRGWRIAHVAQTMPDGTQPATAFVLEGDAPLVEARAALAAAEAAGDGEAIALAHARLADAGAHDAEARAQALLLGLGFAPQELQRPVGDFSGGWRMRLQLARALMCPSDLLLLDEPTNHLDLDALVWLESWLQRYAGTLIVISHDREFLDAVTRVTLHLEGGRLMRYAGGYSAFEEQRAQQLAQQQAAFERQQARIAHLQRFVERFRAKATKARQAQSRLKALARLERVAPVLAEAEFSFEFADPGPPPNPLLVLHDVSAGYRDAASGEALPIVREVRIGVLPGQRIGILGANGQGKSTLVKTLAGVLPPLHGRRQTGRGLRIGYFAQHELDVLRADETPLEHLQRLAREAEAAGTLPPGQSTREVDLRGFLGSFQFGGEAALQPVGTMSGGEKARLVLALLVWQRPNLLLLDEPTNHLDLVTREALAVALNGFEGAVLLVSHDRALLRAVCETFWLVAGGRLQPFEGDLDDYQRHLLEVARQRRETLDTQRARAAVAATGAAAARGEAGLSPQERRRLQAQQRQRLAERLRPHQREQQALEARMAALQAEQAELQETLASLRDGAAIAEAGRRLKAVEAELATAEERWLALAETIDALQREADHA</sequence>
<dbReference type="PROSITE" id="PS50893">
    <property type="entry name" value="ABC_TRANSPORTER_2"/>
    <property type="match status" value="2"/>
</dbReference>
<dbReference type="PANTHER" id="PTHR19211">
    <property type="entry name" value="ATP-BINDING TRANSPORT PROTEIN-RELATED"/>
    <property type="match status" value="1"/>
</dbReference>
<proteinExistence type="inferred from homology"/>
<dbReference type="PANTHER" id="PTHR19211:SF14">
    <property type="entry name" value="ATP-BINDING CASSETTE SUB-FAMILY F MEMBER 1"/>
    <property type="match status" value="1"/>
</dbReference>
<dbReference type="SUPFAM" id="SSF52540">
    <property type="entry name" value="P-loop containing nucleoside triphosphate hydrolases"/>
    <property type="match status" value="2"/>
</dbReference>
<accession>A0A554WVD2</accession>
<dbReference type="OrthoDB" id="9762051at2"/>
<keyword evidence="3" id="KW-0547">Nucleotide-binding</keyword>
<dbReference type="InterPro" id="IPR037118">
    <property type="entry name" value="Val-tRNA_synth_C_sf"/>
</dbReference>
<dbReference type="GO" id="GO:0003677">
    <property type="term" value="F:DNA binding"/>
    <property type="evidence" value="ECO:0007669"/>
    <property type="project" value="InterPro"/>
</dbReference>
<dbReference type="FunFam" id="3.40.50.300:FF:000011">
    <property type="entry name" value="Putative ABC transporter ATP-binding component"/>
    <property type="match status" value="1"/>
</dbReference>
<organism evidence="9 10">
    <name type="scientific">Tepidimonas sediminis</name>
    <dbReference type="NCBI Taxonomy" id="2588941"/>
    <lineage>
        <taxon>Bacteria</taxon>
        <taxon>Pseudomonadati</taxon>
        <taxon>Pseudomonadota</taxon>
        <taxon>Betaproteobacteria</taxon>
        <taxon>Burkholderiales</taxon>
        <taxon>Tepidimonas</taxon>
    </lineage>
</organism>
<dbReference type="InterPro" id="IPR003593">
    <property type="entry name" value="AAA+_ATPase"/>
</dbReference>
<feature type="domain" description="ABC transporter" evidence="8">
    <location>
        <begin position="2"/>
        <end position="246"/>
    </location>
</feature>
<evidence type="ECO:0000256" key="7">
    <source>
        <dbReference type="SAM" id="Coils"/>
    </source>
</evidence>
<protein>
    <recommendedName>
        <fullName evidence="6">Probable ATP-binding protein YheS</fullName>
    </recommendedName>
</protein>
<dbReference type="EMBL" id="VJND01000001">
    <property type="protein sequence ID" value="TSE27539.1"/>
    <property type="molecule type" value="Genomic_DNA"/>
</dbReference>
<dbReference type="InterPro" id="IPR032781">
    <property type="entry name" value="ABC_tran_Xtn"/>
</dbReference>
<keyword evidence="1" id="KW-1003">Cell membrane</keyword>
<dbReference type="CDD" id="cd03221">
    <property type="entry name" value="ABCF_EF-3"/>
    <property type="match status" value="2"/>
</dbReference>
<evidence type="ECO:0000256" key="4">
    <source>
        <dbReference type="ARBA" id="ARBA00022840"/>
    </source>
</evidence>
<dbReference type="Gene3D" id="1.10.287.380">
    <property type="entry name" value="Valyl-tRNA synthetase, C-terminal domain"/>
    <property type="match status" value="1"/>
</dbReference>
<dbReference type="SMART" id="SM00382">
    <property type="entry name" value="AAA"/>
    <property type="match status" value="2"/>
</dbReference>
<keyword evidence="7" id="KW-0175">Coiled coil</keyword>
<evidence type="ECO:0000256" key="2">
    <source>
        <dbReference type="ARBA" id="ARBA00022737"/>
    </source>
</evidence>
<gene>
    <name evidence="9" type="primary">yheS</name>
    <name evidence="9" type="ORF">Tsedi_00378</name>
</gene>
<evidence type="ECO:0000259" key="8">
    <source>
        <dbReference type="PROSITE" id="PS50893"/>
    </source>
</evidence>
<keyword evidence="1" id="KW-0472">Membrane</keyword>
<evidence type="ECO:0000256" key="1">
    <source>
        <dbReference type="ARBA" id="ARBA00022475"/>
    </source>
</evidence>
<name>A0A554WVD2_9BURK</name>
<evidence type="ECO:0000313" key="10">
    <source>
        <dbReference type="Proteomes" id="UP000320225"/>
    </source>
</evidence>
<keyword evidence="4 9" id="KW-0067">ATP-binding</keyword>
<comment type="caution">
    <text evidence="9">The sequence shown here is derived from an EMBL/GenBank/DDBJ whole genome shotgun (WGS) entry which is preliminary data.</text>
</comment>
<dbReference type="InterPro" id="IPR032524">
    <property type="entry name" value="ABC_tran_C"/>
</dbReference>
<dbReference type="GO" id="GO:0016887">
    <property type="term" value="F:ATP hydrolysis activity"/>
    <property type="evidence" value="ECO:0007669"/>
    <property type="project" value="InterPro"/>
</dbReference>
<dbReference type="Pfam" id="PF12848">
    <property type="entry name" value="ABC_tran_Xtn"/>
    <property type="match status" value="1"/>
</dbReference>
<comment type="similarity">
    <text evidence="5">Belongs to the ABC transporter superfamily. ABCF family. YheS subfamily.</text>
</comment>
<dbReference type="Proteomes" id="UP000320225">
    <property type="component" value="Unassembled WGS sequence"/>
</dbReference>
<dbReference type="GO" id="GO:0005524">
    <property type="term" value="F:ATP binding"/>
    <property type="evidence" value="ECO:0007669"/>
    <property type="project" value="UniProtKB-KW"/>
</dbReference>
<dbReference type="Pfam" id="PF00005">
    <property type="entry name" value="ABC_tran"/>
    <property type="match status" value="2"/>
</dbReference>
<feature type="domain" description="ABC transporter" evidence="8">
    <location>
        <begin position="313"/>
        <end position="545"/>
    </location>
</feature>
<evidence type="ECO:0000256" key="5">
    <source>
        <dbReference type="ARBA" id="ARBA00061571"/>
    </source>
</evidence>